<name>A0AA88D749_FICCA</name>
<proteinExistence type="predicted"/>
<dbReference type="Gramene" id="FCD_00016256-RA">
    <property type="protein sequence ID" value="FCD_00016256-RA:cds"/>
    <property type="gene ID" value="FCD_00016256"/>
</dbReference>
<accession>A0AA88D749</accession>
<evidence type="ECO:0000313" key="1">
    <source>
        <dbReference type="EMBL" id="GMN44127.1"/>
    </source>
</evidence>
<protein>
    <submittedName>
        <fullName evidence="1">Uncharacterized protein</fullName>
    </submittedName>
</protein>
<keyword evidence="2" id="KW-1185">Reference proteome</keyword>
<gene>
    <name evidence="1" type="ORF">TIFTF001_013331</name>
</gene>
<organism evidence="1 2">
    <name type="scientific">Ficus carica</name>
    <name type="common">Common fig</name>
    <dbReference type="NCBI Taxonomy" id="3494"/>
    <lineage>
        <taxon>Eukaryota</taxon>
        <taxon>Viridiplantae</taxon>
        <taxon>Streptophyta</taxon>
        <taxon>Embryophyta</taxon>
        <taxon>Tracheophyta</taxon>
        <taxon>Spermatophyta</taxon>
        <taxon>Magnoliopsida</taxon>
        <taxon>eudicotyledons</taxon>
        <taxon>Gunneridae</taxon>
        <taxon>Pentapetalae</taxon>
        <taxon>rosids</taxon>
        <taxon>fabids</taxon>
        <taxon>Rosales</taxon>
        <taxon>Moraceae</taxon>
        <taxon>Ficeae</taxon>
        <taxon>Ficus</taxon>
    </lineage>
</organism>
<reference evidence="1" key="1">
    <citation type="submission" date="2023-07" db="EMBL/GenBank/DDBJ databases">
        <title>draft genome sequence of fig (Ficus carica).</title>
        <authorList>
            <person name="Takahashi T."/>
            <person name="Nishimura K."/>
        </authorList>
    </citation>
    <scope>NUCLEOTIDE SEQUENCE</scope>
</reference>
<evidence type="ECO:0000313" key="2">
    <source>
        <dbReference type="Proteomes" id="UP001187192"/>
    </source>
</evidence>
<dbReference type="Proteomes" id="UP001187192">
    <property type="component" value="Unassembled WGS sequence"/>
</dbReference>
<dbReference type="EMBL" id="BTGU01000018">
    <property type="protein sequence ID" value="GMN44127.1"/>
    <property type="molecule type" value="Genomic_DNA"/>
</dbReference>
<dbReference type="AlphaFoldDB" id="A0AA88D749"/>
<sequence>MATERFAFGTWDDGIIKVPQVLFGCADPSTSSGGQIADDPRFNGIFGLSDVSFLPNIGVLITPYSQLQIGTGVELEGTPTSLKVKESGTFSIVVDSIKFMRLNSMAV</sequence>
<comment type="caution">
    <text evidence="1">The sequence shown here is derived from an EMBL/GenBank/DDBJ whole genome shotgun (WGS) entry which is preliminary data.</text>
</comment>